<feature type="region of interest" description="Disordered" evidence="1">
    <location>
        <begin position="16"/>
        <end position="42"/>
    </location>
</feature>
<evidence type="ECO:0000313" key="6">
    <source>
        <dbReference type="Proteomes" id="UP000331308"/>
    </source>
</evidence>
<feature type="compositionally biased region" description="Polar residues" evidence="1">
    <location>
        <begin position="86"/>
        <end position="95"/>
    </location>
</feature>
<gene>
    <name evidence="4" type="ORF">BPLFYP29_00714</name>
    <name evidence="3" type="ORF">BPS1E_1427</name>
</gene>
<dbReference type="EMBL" id="CABHOD010000004">
    <property type="protein sequence ID" value="VUX63048.1"/>
    <property type="molecule type" value="Genomic_DNA"/>
</dbReference>
<accession>A0A267WK14</accession>
<dbReference type="AlphaFoldDB" id="A0A267WK14"/>
<feature type="transmembrane region" description="Helical" evidence="2">
    <location>
        <begin position="163"/>
        <end position="181"/>
    </location>
</feature>
<reference evidence="3 5" key="1">
    <citation type="journal article" date="2017" name="ISME J.">
        <title>Unveiling bifidobacterial biogeography across the mammalian branch of the tree of life.</title>
        <authorList>
            <person name="Milani C."/>
            <person name="Mangifesta M."/>
            <person name="Mancabelli L."/>
            <person name="Lugli G.A."/>
            <person name="James K."/>
            <person name="Duranti S."/>
            <person name="Turroni F."/>
            <person name="Ferrario C."/>
            <person name="Ossiprandi M.C."/>
            <person name="van Sinderen D."/>
            <person name="Ventura M."/>
        </authorList>
    </citation>
    <scope>NUCLEOTIDE SEQUENCE [LARGE SCALE GENOMIC DNA]</scope>
    <source>
        <strain evidence="3 5">1E</strain>
    </source>
</reference>
<comment type="caution">
    <text evidence="3">The sequence shown here is derived from an EMBL/GenBank/DDBJ whole genome shotgun (WGS) entry which is preliminary data.</text>
</comment>
<proteinExistence type="predicted"/>
<reference evidence="4 6" key="2">
    <citation type="submission" date="2019-07" db="EMBL/GenBank/DDBJ databases">
        <authorList>
            <person name="Chang H.-W."/>
            <person name="Raman A."/>
            <person name="Venkatesh S."/>
            <person name="Gehrig J."/>
        </authorList>
    </citation>
    <scope>NUCLEOTIDE SEQUENCE [LARGE SCALE GENOMIC DNA]</scope>
    <source>
        <strain evidence="4">Bifidobacterium_pseudocatenulatum_LFYP_29</strain>
    </source>
</reference>
<evidence type="ECO:0000256" key="2">
    <source>
        <dbReference type="SAM" id="Phobius"/>
    </source>
</evidence>
<sequence length="200" mass="21463">MAIRLITVISMTDLNNSNADEERPNAAPNGGEGASSNADDLDAAWAEFASSHADDLQAVEHSRSAKRFEKHAQRREKEALLSIQDLDQGTFTDDTPQGRGPRDFTGSSWLDTDSVMDRYGDDFTPPNPSIGHVKISKLVFWVLLIAGVAGIIASAFMPALAGILGSIFGVCTLIGAAGLIVQHKGHTQTRRDVFDDGARV</sequence>
<dbReference type="EMBL" id="MNLB01000009">
    <property type="protein sequence ID" value="PAC72953.1"/>
    <property type="molecule type" value="Genomic_DNA"/>
</dbReference>
<keyword evidence="2" id="KW-0472">Membrane</keyword>
<evidence type="ECO:0000256" key="1">
    <source>
        <dbReference type="SAM" id="MobiDB-lite"/>
    </source>
</evidence>
<dbReference type="Proteomes" id="UP000216789">
    <property type="component" value="Unassembled WGS sequence"/>
</dbReference>
<feature type="region of interest" description="Disordered" evidence="1">
    <location>
        <begin position="86"/>
        <end position="107"/>
    </location>
</feature>
<name>A0A267WK14_BIFPS</name>
<protein>
    <submittedName>
        <fullName evidence="3">Membrane associated protein</fullName>
    </submittedName>
</protein>
<evidence type="ECO:0000313" key="3">
    <source>
        <dbReference type="EMBL" id="PAC72953.1"/>
    </source>
</evidence>
<feature type="transmembrane region" description="Helical" evidence="2">
    <location>
        <begin position="138"/>
        <end position="157"/>
    </location>
</feature>
<keyword evidence="2" id="KW-0812">Transmembrane</keyword>
<dbReference type="Proteomes" id="UP000331308">
    <property type="component" value="Unassembled WGS sequence"/>
</dbReference>
<evidence type="ECO:0000313" key="5">
    <source>
        <dbReference type="Proteomes" id="UP000216789"/>
    </source>
</evidence>
<keyword evidence="2" id="KW-1133">Transmembrane helix</keyword>
<organism evidence="3 5">
    <name type="scientific">Bifidobacterium pseudocatenulatum</name>
    <dbReference type="NCBI Taxonomy" id="28026"/>
    <lineage>
        <taxon>Bacteria</taxon>
        <taxon>Bacillati</taxon>
        <taxon>Actinomycetota</taxon>
        <taxon>Actinomycetes</taxon>
        <taxon>Bifidobacteriales</taxon>
        <taxon>Bifidobacteriaceae</taxon>
        <taxon>Bifidobacterium</taxon>
    </lineage>
</organism>
<evidence type="ECO:0000313" key="4">
    <source>
        <dbReference type="EMBL" id="VUX63048.1"/>
    </source>
</evidence>